<protein>
    <submittedName>
        <fullName evidence="2">Uncharacterized protein</fullName>
    </submittedName>
</protein>
<sequence>MATGWMKSLNCKTKASDDVVENHHLRSNHHHNSTKIHRHHQYHRLATSTSCRNSATKDTVTKSKKPVSRKPEPGAHHTTNRTRTTVSTLHSHVKDSFFPSLTELPVGYASRNVVEIIFHTSWGPKNFSGEIETIFKVQNLARTVTRFEEYREMVKSKASSGCGEAVGDDHARCVADGNEVMRFFCLGPTNGGAYDSGGGAWSFNSWKGAAICTFSGSGEAHESAGGGSGRRAMLVCRVVAGRIGKQLGFDSVLEGRDRYDSVSRDNGELLVFDTRAILPCFLIIYKL</sequence>
<evidence type="ECO:0000313" key="3">
    <source>
        <dbReference type="Proteomes" id="UP000834106"/>
    </source>
</evidence>
<dbReference type="SUPFAM" id="SSF56399">
    <property type="entry name" value="ADP-ribosylation"/>
    <property type="match status" value="1"/>
</dbReference>
<dbReference type="PANTHER" id="PTHR31681">
    <property type="entry name" value="C2H2-LIKE ZINC FINGER PROTEIN"/>
    <property type="match status" value="1"/>
</dbReference>
<gene>
    <name evidence="2" type="ORF">FPE_LOCUS6877</name>
</gene>
<name>A0AAD2DLX6_9LAMI</name>
<dbReference type="Proteomes" id="UP000834106">
    <property type="component" value="Chromosome 4"/>
</dbReference>
<dbReference type="AlphaFoldDB" id="A0AAD2DLX6"/>
<accession>A0AAD2DLX6</accession>
<dbReference type="PANTHER" id="PTHR31681:SF47">
    <property type="entry name" value="SULFATED SURFACE-LIKE GLYCOPROTEIN"/>
    <property type="match status" value="1"/>
</dbReference>
<feature type="compositionally biased region" description="Polar residues" evidence="1">
    <location>
        <begin position="46"/>
        <end position="58"/>
    </location>
</feature>
<proteinExistence type="predicted"/>
<feature type="compositionally biased region" description="Basic residues" evidence="1">
    <location>
        <begin position="28"/>
        <end position="43"/>
    </location>
</feature>
<evidence type="ECO:0000256" key="1">
    <source>
        <dbReference type="SAM" id="MobiDB-lite"/>
    </source>
</evidence>
<reference evidence="2" key="1">
    <citation type="submission" date="2023-05" db="EMBL/GenBank/DDBJ databases">
        <authorList>
            <person name="Huff M."/>
        </authorList>
    </citation>
    <scope>NUCLEOTIDE SEQUENCE</scope>
</reference>
<evidence type="ECO:0000313" key="2">
    <source>
        <dbReference type="EMBL" id="CAI9759447.1"/>
    </source>
</evidence>
<organism evidence="2 3">
    <name type="scientific">Fraxinus pennsylvanica</name>
    <dbReference type="NCBI Taxonomy" id="56036"/>
    <lineage>
        <taxon>Eukaryota</taxon>
        <taxon>Viridiplantae</taxon>
        <taxon>Streptophyta</taxon>
        <taxon>Embryophyta</taxon>
        <taxon>Tracheophyta</taxon>
        <taxon>Spermatophyta</taxon>
        <taxon>Magnoliopsida</taxon>
        <taxon>eudicotyledons</taxon>
        <taxon>Gunneridae</taxon>
        <taxon>Pentapetalae</taxon>
        <taxon>asterids</taxon>
        <taxon>lamiids</taxon>
        <taxon>Lamiales</taxon>
        <taxon>Oleaceae</taxon>
        <taxon>Oleeae</taxon>
        <taxon>Fraxinus</taxon>
    </lineage>
</organism>
<keyword evidence="3" id="KW-1185">Reference proteome</keyword>
<feature type="region of interest" description="Disordered" evidence="1">
    <location>
        <begin position="28"/>
        <end position="85"/>
    </location>
</feature>
<dbReference type="EMBL" id="OU503039">
    <property type="protein sequence ID" value="CAI9759447.1"/>
    <property type="molecule type" value="Genomic_DNA"/>
</dbReference>
<dbReference type="Gene3D" id="3.90.228.10">
    <property type="match status" value="1"/>
</dbReference>